<evidence type="ECO:0000256" key="2">
    <source>
        <dbReference type="ARBA" id="ARBA00004141"/>
    </source>
</evidence>
<reference evidence="9 10" key="1">
    <citation type="submission" date="2024-03" db="EMBL/GenBank/DDBJ databases">
        <title>Adaptation during the transition from Ophiocordyceps entomopathogen to insect associate is accompanied by gene loss and intensified selection.</title>
        <authorList>
            <person name="Ward C.M."/>
            <person name="Onetto C.A."/>
            <person name="Borneman A.R."/>
        </authorList>
    </citation>
    <scope>NUCLEOTIDE SEQUENCE [LARGE SCALE GENOMIC DNA]</scope>
    <source>
        <strain evidence="9">AWRI1</strain>
        <tissue evidence="9">Single Adult Female</tissue>
    </source>
</reference>
<dbReference type="PANTHER" id="PTHR44733:SF1">
    <property type="entry name" value="DNAJ HOMOLOG SUBFAMILY C MEMBER 22"/>
    <property type="match status" value="1"/>
</dbReference>
<feature type="transmembrane region" description="Helical" evidence="7">
    <location>
        <begin position="121"/>
        <end position="141"/>
    </location>
</feature>
<feature type="transmembrane region" description="Helical" evidence="7">
    <location>
        <begin position="35"/>
        <end position="51"/>
    </location>
</feature>
<evidence type="ECO:0000256" key="1">
    <source>
        <dbReference type="ARBA" id="ARBA00002080"/>
    </source>
</evidence>
<evidence type="ECO:0000256" key="6">
    <source>
        <dbReference type="ARBA" id="ARBA00023136"/>
    </source>
</evidence>
<feature type="transmembrane region" description="Helical" evidence="7">
    <location>
        <begin position="201"/>
        <end position="222"/>
    </location>
</feature>
<evidence type="ECO:0000259" key="8">
    <source>
        <dbReference type="PROSITE" id="PS50076"/>
    </source>
</evidence>
<feature type="domain" description="J" evidence="8">
    <location>
        <begin position="286"/>
        <end position="356"/>
    </location>
</feature>
<dbReference type="CDD" id="cd06257">
    <property type="entry name" value="DnaJ"/>
    <property type="match status" value="1"/>
</dbReference>
<proteinExistence type="predicted"/>
<dbReference type="PRINTS" id="PR00625">
    <property type="entry name" value="JDOMAIN"/>
</dbReference>
<dbReference type="Proteomes" id="UP001367676">
    <property type="component" value="Unassembled WGS sequence"/>
</dbReference>
<dbReference type="SUPFAM" id="SSF46565">
    <property type="entry name" value="Chaperone J-domain"/>
    <property type="match status" value="1"/>
</dbReference>
<feature type="transmembrane region" description="Helical" evidence="7">
    <location>
        <begin position="12"/>
        <end position="29"/>
    </location>
</feature>
<name>A0AAN9T6L2_9HEMI</name>
<dbReference type="EMBL" id="JBBCAQ010000037">
    <property type="protein sequence ID" value="KAK7574026.1"/>
    <property type="molecule type" value="Genomic_DNA"/>
</dbReference>
<dbReference type="GO" id="GO:0016020">
    <property type="term" value="C:membrane"/>
    <property type="evidence" value="ECO:0007669"/>
    <property type="project" value="UniProtKB-SubCell"/>
</dbReference>
<dbReference type="SMART" id="SM00271">
    <property type="entry name" value="DnaJ"/>
    <property type="match status" value="1"/>
</dbReference>
<comment type="subcellular location">
    <subcellularLocation>
        <location evidence="2">Membrane</location>
        <topology evidence="2">Multi-pass membrane protein</topology>
    </subcellularLocation>
</comment>
<evidence type="ECO:0000256" key="7">
    <source>
        <dbReference type="SAM" id="Phobius"/>
    </source>
</evidence>
<keyword evidence="4 7" id="KW-0812">Transmembrane</keyword>
<feature type="transmembrane region" description="Helical" evidence="7">
    <location>
        <begin position="89"/>
        <end position="109"/>
    </location>
</feature>
<gene>
    <name evidence="9" type="ORF">V9T40_011217</name>
</gene>
<dbReference type="InterPro" id="IPR036869">
    <property type="entry name" value="J_dom_sf"/>
</dbReference>
<evidence type="ECO:0000313" key="9">
    <source>
        <dbReference type="EMBL" id="KAK7574026.1"/>
    </source>
</evidence>
<protein>
    <recommendedName>
        <fullName evidence="3">DnaJ homolog subfamily C member 22</fullName>
    </recommendedName>
</protein>
<dbReference type="PROSITE" id="PS50076">
    <property type="entry name" value="DNAJ_2"/>
    <property type="match status" value="1"/>
</dbReference>
<dbReference type="InterPro" id="IPR007829">
    <property type="entry name" value="TM2"/>
</dbReference>
<dbReference type="Pfam" id="PF00226">
    <property type="entry name" value="DnaJ"/>
    <property type="match status" value="1"/>
</dbReference>
<sequence length="360" mass="41935">MKNSKGKSLTITYLLWLVGGIAGLHHYYLGRDLHGFLWLSTLGGYFGFGWLRDVFHISEYVAEANEDKNYLKKIKDIVKQNKKPPFSTIRFTCMVLLAYYWSSLYQIAIPEEEFGGINWKWLYVLSPFFCVLGVWAVGNVGHQKGGMKTPLIAAYIISPLKYFMDESNAFTIMVLAAAYAFDNYEKEWKPKTKSDSSWKRRILILGAAYLLFCSMWASYFYFNAKITDDDGEEIPVREAFHHFIKSPWWTDLKQSLVETWNYAQQHGWMETWRQMVEMSDPYGENNAYKVLGLLSTASQSEINHTCRTLSVKYHPDKVKNGSEKQTAQEMFYEVQQACEILSSSRAKRRRKNKKFDSEEH</sequence>
<comment type="function">
    <text evidence="1">May function as a co-chaperone.</text>
</comment>
<organism evidence="9 10">
    <name type="scientific">Parthenolecanium corni</name>
    <dbReference type="NCBI Taxonomy" id="536013"/>
    <lineage>
        <taxon>Eukaryota</taxon>
        <taxon>Metazoa</taxon>
        <taxon>Ecdysozoa</taxon>
        <taxon>Arthropoda</taxon>
        <taxon>Hexapoda</taxon>
        <taxon>Insecta</taxon>
        <taxon>Pterygota</taxon>
        <taxon>Neoptera</taxon>
        <taxon>Paraneoptera</taxon>
        <taxon>Hemiptera</taxon>
        <taxon>Sternorrhyncha</taxon>
        <taxon>Coccoidea</taxon>
        <taxon>Coccidae</taxon>
        <taxon>Parthenolecanium</taxon>
    </lineage>
</organism>
<dbReference type="Pfam" id="PF05154">
    <property type="entry name" value="TM2"/>
    <property type="match status" value="1"/>
</dbReference>
<accession>A0AAN9T6L2</accession>
<evidence type="ECO:0000256" key="3">
    <source>
        <dbReference type="ARBA" id="ARBA00020945"/>
    </source>
</evidence>
<evidence type="ECO:0000256" key="4">
    <source>
        <dbReference type="ARBA" id="ARBA00022692"/>
    </source>
</evidence>
<dbReference type="InterPro" id="IPR001623">
    <property type="entry name" value="DnaJ_domain"/>
</dbReference>
<keyword evidence="5 7" id="KW-1133">Transmembrane helix</keyword>
<evidence type="ECO:0000256" key="5">
    <source>
        <dbReference type="ARBA" id="ARBA00022989"/>
    </source>
</evidence>
<dbReference type="AlphaFoldDB" id="A0AAN9T6L2"/>
<comment type="caution">
    <text evidence="9">The sequence shown here is derived from an EMBL/GenBank/DDBJ whole genome shotgun (WGS) entry which is preliminary data.</text>
</comment>
<dbReference type="PANTHER" id="PTHR44733">
    <property type="entry name" value="DNAJ HOMOLOG SUBFAMILY C MEMBER 22"/>
    <property type="match status" value="1"/>
</dbReference>
<dbReference type="Gene3D" id="1.10.287.110">
    <property type="entry name" value="DnaJ domain"/>
    <property type="match status" value="1"/>
</dbReference>
<keyword evidence="10" id="KW-1185">Reference proteome</keyword>
<evidence type="ECO:0000313" key="10">
    <source>
        <dbReference type="Proteomes" id="UP001367676"/>
    </source>
</evidence>
<keyword evidence="6 7" id="KW-0472">Membrane</keyword>